<reference evidence="3" key="1">
    <citation type="submission" date="2021-02" db="EMBL/GenBank/DDBJ databases">
        <title>Comparative genomics reveals that relaxation of natural selection precedes convergent phenotypic evolution of cavefish.</title>
        <authorList>
            <person name="Peng Z."/>
        </authorList>
    </citation>
    <scope>NUCLEOTIDE SEQUENCE</scope>
    <source>
        <tissue evidence="3">Muscle</tissue>
    </source>
</reference>
<proteinExistence type="inferred from homology"/>
<dbReference type="Proteomes" id="UP001059041">
    <property type="component" value="Linkage Group LG9"/>
</dbReference>
<dbReference type="PANTHER" id="PTHR21292">
    <property type="entry name" value="EXOCYST COMPLEX COMPONENT SEC6-RELATED"/>
    <property type="match status" value="1"/>
</dbReference>
<dbReference type="InterPro" id="IPR010326">
    <property type="entry name" value="EXOC3/Sec6"/>
</dbReference>
<dbReference type="Pfam" id="PF06046">
    <property type="entry name" value="Sec6"/>
    <property type="match status" value="1"/>
</dbReference>
<evidence type="ECO:0000256" key="2">
    <source>
        <dbReference type="SAM" id="Coils"/>
    </source>
</evidence>
<evidence type="ECO:0000313" key="4">
    <source>
        <dbReference type="Proteomes" id="UP001059041"/>
    </source>
</evidence>
<keyword evidence="4" id="KW-1185">Reference proteome</keyword>
<feature type="coiled-coil region" evidence="2">
    <location>
        <begin position="414"/>
        <end position="441"/>
    </location>
</feature>
<dbReference type="EMBL" id="JAFHDT010000009">
    <property type="protein sequence ID" value="KAI7806032.1"/>
    <property type="molecule type" value="Genomic_DNA"/>
</dbReference>
<dbReference type="GO" id="GO:0000149">
    <property type="term" value="F:SNARE binding"/>
    <property type="evidence" value="ECO:0007669"/>
    <property type="project" value="TreeGrafter"/>
</dbReference>
<keyword evidence="2" id="KW-0175">Coiled coil</keyword>
<dbReference type="PANTHER" id="PTHR21292:SF7">
    <property type="entry name" value="EXOCYST COMPLEX COMPONENT 3-LIKE 2"/>
    <property type="match status" value="1"/>
</dbReference>
<accession>A0A9W7WPL0</accession>
<evidence type="ECO:0000256" key="1">
    <source>
        <dbReference type="ARBA" id="ARBA00009447"/>
    </source>
</evidence>
<dbReference type="GO" id="GO:0000145">
    <property type="term" value="C:exocyst"/>
    <property type="evidence" value="ECO:0007669"/>
    <property type="project" value="InterPro"/>
</dbReference>
<sequence>DKSPTSPVGGIFHRLSNLRKSAPRIKKRSMSKKLSFSFDKEEEITEIFQIKDTEIPSKPCSVSQIREYIKTDELKQAYVNLLSLRLDIQQKRGALEEGASDVDLVNKETDIRMLFDTLKNKIADIVRSSTLQSVNKELLAQVVTIVLEENKKSEMMLGWMEMWRNAVRDGVRDTLKKVHLDKPEQNTSWLAVHLGLLGKAVEDDLKRVKAELHSSYPKDFNVFETYVSCYNEVVEEHSKELLEKVTEAKDYYTLLDFIIHRYPSDLRTEQGAVKLEQDFLNKIKNAYFDRVMEDFKAALKNIIILERDEVWKTKKTPDRTDDGFLTSHVNMDICQLIASYSRQLIEIDENHGKLFVRFSLEELHQFHKRFEEEFRQHTRSLLTSDLLDLYLWVNYHITYINTFLLLKEQMQCYRESCLTEVVQLEKDVDEVTQRLRQTLMDHFKTDIKPYINGMMTKKWIKTDEDFTEVTSRIESYSGLCKSMRNPASQIFVNDVHYYVIKEYVAQLMKKKYSCKNTKNEEAADKMRTQWKELRKLFQEMGSSLDWLYPLGNYVSDIIGMENEKSIKDILHPLVSDYPDISKKQMSAVLYFRDNGFSLERHQVINQFNLIKRDTGNIIHERSFFIDMEVFCSFSLH</sequence>
<comment type="similarity">
    <text evidence="1">Belongs to the SEC6 family.</text>
</comment>
<feature type="non-terminal residue" evidence="3">
    <location>
        <position position="636"/>
    </location>
</feature>
<evidence type="ECO:0000313" key="3">
    <source>
        <dbReference type="EMBL" id="KAI7806032.1"/>
    </source>
</evidence>
<protein>
    <submittedName>
        <fullName evidence="3">Exocyst complex component 3-like protein 4</fullName>
    </submittedName>
</protein>
<comment type="caution">
    <text evidence="3">The sequence shown here is derived from an EMBL/GenBank/DDBJ whole genome shotgun (WGS) entry which is preliminary data.</text>
</comment>
<dbReference type="Gene3D" id="1.10.357.70">
    <property type="entry name" value="Exocyst complex component Sec6, C-terminal domain"/>
    <property type="match status" value="1"/>
</dbReference>
<gene>
    <name evidence="3" type="ORF">IRJ41_023144</name>
</gene>
<dbReference type="GO" id="GO:0051601">
    <property type="term" value="P:exocyst localization"/>
    <property type="evidence" value="ECO:0007669"/>
    <property type="project" value="TreeGrafter"/>
</dbReference>
<dbReference type="AlphaFoldDB" id="A0A9W7WPL0"/>
<dbReference type="InterPro" id="IPR042532">
    <property type="entry name" value="EXOC3/Sec6_C"/>
</dbReference>
<name>A0A9W7WPL0_TRIRA</name>
<organism evidence="3 4">
    <name type="scientific">Triplophysa rosa</name>
    <name type="common">Cave loach</name>
    <dbReference type="NCBI Taxonomy" id="992332"/>
    <lineage>
        <taxon>Eukaryota</taxon>
        <taxon>Metazoa</taxon>
        <taxon>Chordata</taxon>
        <taxon>Craniata</taxon>
        <taxon>Vertebrata</taxon>
        <taxon>Euteleostomi</taxon>
        <taxon>Actinopterygii</taxon>
        <taxon>Neopterygii</taxon>
        <taxon>Teleostei</taxon>
        <taxon>Ostariophysi</taxon>
        <taxon>Cypriniformes</taxon>
        <taxon>Nemacheilidae</taxon>
        <taxon>Triplophysa</taxon>
    </lineage>
</organism>
<dbReference type="GO" id="GO:0006887">
    <property type="term" value="P:exocytosis"/>
    <property type="evidence" value="ECO:0007669"/>
    <property type="project" value="InterPro"/>
</dbReference>